<evidence type="ECO:0000256" key="1">
    <source>
        <dbReference type="ARBA" id="ARBA00004496"/>
    </source>
</evidence>
<evidence type="ECO:0000256" key="11">
    <source>
        <dbReference type="ARBA" id="ARBA00047527"/>
    </source>
</evidence>
<dbReference type="GO" id="GO:0051301">
    <property type="term" value="P:cell division"/>
    <property type="evidence" value="ECO:0007669"/>
    <property type="project" value="UniProtKB-KW"/>
</dbReference>
<proteinExistence type="inferred from homology"/>
<organism evidence="14 15">
    <name type="scientific">Candidatus Faecalibacterium intestinavium</name>
    <dbReference type="NCBI Taxonomy" id="2838580"/>
    <lineage>
        <taxon>Bacteria</taxon>
        <taxon>Bacillati</taxon>
        <taxon>Bacillota</taxon>
        <taxon>Clostridia</taxon>
        <taxon>Eubacteriales</taxon>
        <taxon>Oscillospiraceae</taxon>
        <taxon>Faecalibacterium</taxon>
    </lineage>
</organism>
<evidence type="ECO:0000256" key="8">
    <source>
        <dbReference type="ARBA" id="ARBA00023306"/>
    </source>
</evidence>
<evidence type="ECO:0000256" key="6">
    <source>
        <dbReference type="ARBA" id="ARBA00022960"/>
    </source>
</evidence>
<dbReference type="HAMAP" id="MF_00111">
    <property type="entry name" value="MurA"/>
    <property type="match status" value="1"/>
</dbReference>
<feature type="modified residue" description="2-(S-cysteinyl)pyruvic acid O-phosphothioketal" evidence="12">
    <location>
        <position position="117"/>
    </location>
</feature>
<evidence type="ECO:0000313" key="15">
    <source>
        <dbReference type="Proteomes" id="UP000824178"/>
    </source>
</evidence>
<dbReference type="InterPro" id="IPR050068">
    <property type="entry name" value="MurA_subfamily"/>
</dbReference>
<evidence type="ECO:0000313" key="14">
    <source>
        <dbReference type="EMBL" id="MBU3819866.1"/>
    </source>
</evidence>
<feature type="binding site" evidence="12">
    <location>
        <begin position="22"/>
        <end position="23"/>
    </location>
    <ligand>
        <name>phosphoenolpyruvate</name>
        <dbReference type="ChEBI" id="CHEBI:58702"/>
    </ligand>
</feature>
<feature type="active site" description="Proton donor" evidence="12">
    <location>
        <position position="117"/>
    </location>
</feature>
<protein>
    <recommendedName>
        <fullName evidence="12">UDP-N-acetylglucosamine 1-carboxyvinyltransferase</fullName>
        <ecNumber evidence="12">2.5.1.7</ecNumber>
    </recommendedName>
    <alternativeName>
        <fullName evidence="12">Enoylpyruvate transferase</fullName>
    </alternativeName>
    <alternativeName>
        <fullName evidence="12">UDP-N-acetylglucosamine enolpyruvyl transferase</fullName>
        <shortName evidence="12">EPT</shortName>
    </alternativeName>
</protein>
<dbReference type="InterPro" id="IPR036968">
    <property type="entry name" value="Enolpyruvate_Tfrase_sf"/>
</dbReference>
<keyword evidence="5 12" id="KW-0808">Transferase</keyword>
<evidence type="ECO:0000256" key="10">
    <source>
        <dbReference type="ARBA" id="ARBA00038367"/>
    </source>
</evidence>
<gene>
    <name evidence="12" type="primary">murA</name>
    <name evidence="14" type="ORF">H9864_05790</name>
</gene>
<feature type="domain" description="Enolpyruvate transferase" evidence="13">
    <location>
        <begin position="8"/>
        <end position="406"/>
    </location>
</feature>
<dbReference type="Pfam" id="PF00275">
    <property type="entry name" value="EPSP_synthase"/>
    <property type="match status" value="1"/>
</dbReference>
<dbReference type="NCBIfam" id="NF009470">
    <property type="entry name" value="PRK12830.1"/>
    <property type="match status" value="1"/>
</dbReference>
<evidence type="ECO:0000256" key="4">
    <source>
        <dbReference type="ARBA" id="ARBA00022618"/>
    </source>
</evidence>
<dbReference type="GO" id="GO:0008760">
    <property type="term" value="F:UDP-N-acetylglucosamine 1-carboxyvinyltransferase activity"/>
    <property type="evidence" value="ECO:0007669"/>
    <property type="project" value="UniProtKB-UniRule"/>
</dbReference>
<dbReference type="GO" id="GO:0009252">
    <property type="term" value="P:peptidoglycan biosynthetic process"/>
    <property type="evidence" value="ECO:0007669"/>
    <property type="project" value="UniProtKB-UniRule"/>
</dbReference>
<evidence type="ECO:0000256" key="5">
    <source>
        <dbReference type="ARBA" id="ARBA00022679"/>
    </source>
</evidence>
<feature type="binding site" evidence="12">
    <location>
        <begin position="122"/>
        <end position="126"/>
    </location>
    <ligand>
        <name>UDP-N-acetyl-alpha-D-glucosamine</name>
        <dbReference type="ChEBI" id="CHEBI:57705"/>
    </ligand>
</feature>
<dbReference type="EC" id="2.5.1.7" evidence="12"/>
<feature type="binding site" evidence="12">
    <location>
        <position position="305"/>
    </location>
    <ligand>
        <name>UDP-N-acetyl-alpha-D-glucosamine</name>
        <dbReference type="ChEBI" id="CHEBI:57705"/>
    </ligand>
</feature>
<evidence type="ECO:0000256" key="12">
    <source>
        <dbReference type="HAMAP-Rule" id="MF_00111"/>
    </source>
</evidence>
<keyword evidence="9 12" id="KW-0961">Cell wall biogenesis/degradation</keyword>
<evidence type="ECO:0000256" key="7">
    <source>
        <dbReference type="ARBA" id="ARBA00022984"/>
    </source>
</evidence>
<dbReference type="GO" id="GO:0008360">
    <property type="term" value="P:regulation of cell shape"/>
    <property type="evidence" value="ECO:0007669"/>
    <property type="project" value="UniProtKB-KW"/>
</dbReference>
<reference evidence="14" key="2">
    <citation type="submission" date="2021-04" db="EMBL/GenBank/DDBJ databases">
        <authorList>
            <person name="Gilroy R."/>
        </authorList>
    </citation>
    <scope>NUCLEOTIDE SEQUENCE</scope>
    <source>
        <strain evidence="14">742</strain>
    </source>
</reference>
<dbReference type="GO" id="GO:0071555">
    <property type="term" value="P:cell wall organization"/>
    <property type="evidence" value="ECO:0007669"/>
    <property type="project" value="UniProtKB-KW"/>
</dbReference>
<evidence type="ECO:0000256" key="9">
    <source>
        <dbReference type="ARBA" id="ARBA00023316"/>
    </source>
</evidence>
<keyword evidence="6 12" id="KW-0133">Cell shape</keyword>
<dbReference type="PANTHER" id="PTHR43783:SF2">
    <property type="entry name" value="UDP-N-ACETYLGLUCOSAMINE 1-CARBOXYVINYLTRANSFERASE 2"/>
    <property type="match status" value="1"/>
</dbReference>
<dbReference type="Proteomes" id="UP000824178">
    <property type="component" value="Unassembled WGS sequence"/>
</dbReference>
<feature type="binding site" evidence="12">
    <location>
        <position position="93"/>
    </location>
    <ligand>
        <name>UDP-N-acetyl-alpha-D-glucosamine</name>
        <dbReference type="ChEBI" id="CHEBI:57705"/>
    </ligand>
</feature>
<dbReference type="AlphaFoldDB" id="A0A9E2NQP3"/>
<keyword evidence="3 12" id="KW-0963">Cytoplasm</keyword>
<evidence type="ECO:0000259" key="13">
    <source>
        <dbReference type="Pfam" id="PF00275"/>
    </source>
</evidence>
<dbReference type="InterPro" id="IPR013792">
    <property type="entry name" value="RNA3'P_cycl/enolpyr_Trfase_a/b"/>
</dbReference>
<evidence type="ECO:0000256" key="3">
    <source>
        <dbReference type="ARBA" id="ARBA00022490"/>
    </source>
</evidence>
<comment type="caution">
    <text evidence="14">The sequence shown here is derived from an EMBL/GenBank/DDBJ whole genome shotgun (WGS) entry which is preliminary data.</text>
</comment>
<comment type="catalytic activity">
    <reaction evidence="11 12">
        <text>phosphoenolpyruvate + UDP-N-acetyl-alpha-D-glucosamine = UDP-N-acetyl-3-O-(1-carboxyvinyl)-alpha-D-glucosamine + phosphate</text>
        <dbReference type="Rhea" id="RHEA:18681"/>
        <dbReference type="ChEBI" id="CHEBI:43474"/>
        <dbReference type="ChEBI" id="CHEBI:57705"/>
        <dbReference type="ChEBI" id="CHEBI:58702"/>
        <dbReference type="ChEBI" id="CHEBI:68483"/>
        <dbReference type="EC" id="2.5.1.7"/>
    </reaction>
</comment>
<dbReference type="CDD" id="cd01555">
    <property type="entry name" value="UdpNAET"/>
    <property type="match status" value="1"/>
</dbReference>
<keyword evidence="8 12" id="KW-0131">Cell cycle</keyword>
<sequence>MEKFVIMGGKPLYGEVSISGAKNAAVAILPATILAADVCVIENLPNISDVSVSLNILSALGAKVRMLSRNTYEIDTSHLVGTNVPDDLSRQMRASYYFLGALLSRFGRAQVAMPGGCNLGPRPIDQHLKAFSALGAQDSVDYGMITVRAAELNGARIFFDKVSVGSTMNAMLSAVMAKGETVLENCAKEPHVVDLANFLNMCGADIRGAGTDVIKVRGVEAMHGCNYSIIPDQIEAGSYMVAAAATGGDVLIKNVIPKHLEPITAKLRRAGAEVTEYDDMVRVCRTGPIQPLKINTMPHPGFPTDMQPLMGVLLSVAQGTSTITEGIWDNRFRYVDELRKMGANVQVDGQVAVFEGVEKLLPAPLHASDLRAGAAMVVAALMADGTSEIEEISHIERGYENIVEKLRGLGADIRKVERAPVTMEQAL</sequence>
<comment type="similarity">
    <text evidence="10 12">Belongs to the EPSP synthase family. MurA subfamily.</text>
</comment>
<feature type="binding site" evidence="12">
    <location>
        <begin position="161"/>
        <end position="164"/>
    </location>
    <ligand>
        <name>UDP-N-acetyl-alpha-D-glucosamine</name>
        <dbReference type="ChEBI" id="CHEBI:57705"/>
    </ligand>
</feature>
<dbReference type="InterPro" id="IPR001986">
    <property type="entry name" value="Enolpyruvate_Tfrase_dom"/>
</dbReference>
<dbReference type="EMBL" id="JAHLFH010000121">
    <property type="protein sequence ID" value="MBU3819866.1"/>
    <property type="molecule type" value="Genomic_DNA"/>
</dbReference>
<dbReference type="NCBIfam" id="NF006873">
    <property type="entry name" value="PRK09369.1"/>
    <property type="match status" value="1"/>
</dbReference>
<reference evidence="14" key="1">
    <citation type="journal article" date="2021" name="PeerJ">
        <title>Extensive microbial diversity within the chicken gut microbiome revealed by metagenomics and culture.</title>
        <authorList>
            <person name="Gilroy R."/>
            <person name="Ravi A."/>
            <person name="Getino M."/>
            <person name="Pursley I."/>
            <person name="Horton D.L."/>
            <person name="Alikhan N.F."/>
            <person name="Baker D."/>
            <person name="Gharbi K."/>
            <person name="Hall N."/>
            <person name="Watson M."/>
            <person name="Adriaenssens E.M."/>
            <person name="Foster-Nyarko E."/>
            <person name="Jarju S."/>
            <person name="Secka A."/>
            <person name="Antonio M."/>
            <person name="Oren A."/>
            <person name="Chaudhuri R.R."/>
            <person name="La Ragione R."/>
            <person name="Hildebrand F."/>
            <person name="Pallen M.J."/>
        </authorList>
    </citation>
    <scope>NUCLEOTIDE SEQUENCE</scope>
    <source>
        <strain evidence="14">742</strain>
    </source>
</reference>
<keyword evidence="4 12" id="KW-0132">Cell division</keyword>
<evidence type="ECO:0000256" key="2">
    <source>
        <dbReference type="ARBA" id="ARBA00004752"/>
    </source>
</evidence>
<comment type="pathway">
    <text evidence="2 12">Cell wall biogenesis; peptidoglycan biosynthesis.</text>
</comment>
<keyword evidence="7 12" id="KW-0573">Peptidoglycan synthesis</keyword>
<dbReference type="NCBIfam" id="TIGR01072">
    <property type="entry name" value="murA"/>
    <property type="match status" value="1"/>
</dbReference>
<name>A0A9E2NQP3_9FIRM</name>
<dbReference type="SUPFAM" id="SSF55205">
    <property type="entry name" value="EPT/RTPC-like"/>
    <property type="match status" value="1"/>
</dbReference>
<dbReference type="GO" id="GO:0005737">
    <property type="term" value="C:cytoplasm"/>
    <property type="evidence" value="ECO:0007669"/>
    <property type="project" value="UniProtKB-SubCell"/>
</dbReference>
<dbReference type="PANTHER" id="PTHR43783">
    <property type="entry name" value="UDP-N-ACETYLGLUCOSAMINE 1-CARBOXYVINYLTRANSFERASE"/>
    <property type="match status" value="1"/>
</dbReference>
<feature type="binding site" evidence="12">
    <location>
        <position position="327"/>
    </location>
    <ligand>
        <name>UDP-N-acetyl-alpha-D-glucosamine</name>
        <dbReference type="ChEBI" id="CHEBI:57705"/>
    </ligand>
</feature>
<accession>A0A9E2NQP3</accession>
<dbReference type="InterPro" id="IPR005750">
    <property type="entry name" value="UDP_GlcNAc_COvinyl_MurA"/>
</dbReference>
<dbReference type="Gene3D" id="3.65.10.10">
    <property type="entry name" value="Enolpyruvate transferase domain"/>
    <property type="match status" value="2"/>
</dbReference>
<comment type="function">
    <text evidence="12">Cell wall formation. Adds enolpyruvyl to UDP-N-acetylglucosamine.</text>
</comment>
<keyword evidence="12" id="KW-0670">Pyruvate</keyword>
<comment type="subcellular location">
    <subcellularLocation>
        <location evidence="1 12">Cytoplasm</location>
    </subcellularLocation>
</comment>
<dbReference type="GO" id="GO:0019277">
    <property type="term" value="P:UDP-N-acetylgalactosamine biosynthetic process"/>
    <property type="evidence" value="ECO:0007669"/>
    <property type="project" value="InterPro"/>
</dbReference>